<evidence type="ECO:0000313" key="3">
    <source>
        <dbReference type="EMBL" id="VDN11994.1"/>
    </source>
</evidence>
<evidence type="ECO:0000259" key="2">
    <source>
        <dbReference type="Pfam" id="PF26215"/>
    </source>
</evidence>
<dbReference type="PANTHER" id="PTHR21301:SF11">
    <property type="entry name" value="GIY-YIG DOMAIN-CONTAINING PROTEIN"/>
    <property type="match status" value="1"/>
</dbReference>
<protein>
    <recommendedName>
        <fullName evidence="2">Helix-turn-helix domain-containing protein</fullName>
    </recommendedName>
</protein>
<dbReference type="InterPro" id="IPR016024">
    <property type="entry name" value="ARM-type_fold"/>
</dbReference>
<dbReference type="PANTHER" id="PTHR21301">
    <property type="entry name" value="REVERSE TRANSCRIPTASE"/>
    <property type="match status" value="1"/>
</dbReference>
<reference evidence="3 4" key="1">
    <citation type="submission" date="2018-11" db="EMBL/GenBank/DDBJ databases">
        <authorList>
            <consortium name="Pathogen Informatics"/>
        </authorList>
    </citation>
    <scope>NUCLEOTIDE SEQUENCE [LARGE SCALE GENOMIC DNA]</scope>
</reference>
<sequence>MQVLNFNSNHPISHKRSCVRTLYRRIETQCSEPEDKVTEIQYLRRMFGENGYPRDFVNWCMRRRDEPQNRTDPKFWRTIPYVKNMLEAHGRLLAPLAQGQKEEKEEEDDDDDDEEEEEEEEEEDADVADGKMTANQVNSCSIGGI</sequence>
<evidence type="ECO:0000313" key="4">
    <source>
        <dbReference type="Proteomes" id="UP000281553"/>
    </source>
</evidence>
<gene>
    <name evidence="3" type="ORF">DILT_LOCUS7825</name>
</gene>
<dbReference type="Proteomes" id="UP000281553">
    <property type="component" value="Unassembled WGS sequence"/>
</dbReference>
<proteinExistence type="predicted"/>
<feature type="compositionally biased region" description="Polar residues" evidence="1">
    <location>
        <begin position="133"/>
        <end position="145"/>
    </location>
</feature>
<feature type="region of interest" description="Disordered" evidence="1">
    <location>
        <begin position="92"/>
        <end position="145"/>
    </location>
</feature>
<feature type="compositionally biased region" description="Acidic residues" evidence="1">
    <location>
        <begin position="104"/>
        <end position="127"/>
    </location>
</feature>
<dbReference type="EMBL" id="UYRU01052721">
    <property type="protein sequence ID" value="VDN11994.1"/>
    <property type="molecule type" value="Genomic_DNA"/>
</dbReference>
<feature type="domain" description="Helix-turn-helix" evidence="2">
    <location>
        <begin position="2"/>
        <end position="62"/>
    </location>
</feature>
<organism evidence="3 4">
    <name type="scientific">Dibothriocephalus latus</name>
    <name type="common">Fish tapeworm</name>
    <name type="synonym">Diphyllobothrium latum</name>
    <dbReference type="NCBI Taxonomy" id="60516"/>
    <lineage>
        <taxon>Eukaryota</taxon>
        <taxon>Metazoa</taxon>
        <taxon>Spiralia</taxon>
        <taxon>Lophotrochozoa</taxon>
        <taxon>Platyhelminthes</taxon>
        <taxon>Cestoda</taxon>
        <taxon>Eucestoda</taxon>
        <taxon>Diphyllobothriidea</taxon>
        <taxon>Diphyllobothriidae</taxon>
        <taxon>Dibothriocephalus</taxon>
    </lineage>
</organism>
<dbReference type="AlphaFoldDB" id="A0A3P7L5R6"/>
<accession>A0A3P7L5R6</accession>
<dbReference type="Pfam" id="PF26215">
    <property type="entry name" value="HTH_animal"/>
    <property type="match status" value="1"/>
</dbReference>
<keyword evidence="4" id="KW-1185">Reference proteome</keyword>
<dbReference type="InterPro" id="IPR058912">
    <property type="entry name" value="HTH_animal"/>
</dbReference>
<name>A0A3P7L5R6_DIBLA</name>
<dbReference type="OrthoDB" id="6143221at2759"/>
<evidence type="ECO:0000256" key="1">
    <source>
        <dbReference type="SAM" id="MobiDB-lite"/>
    </source>
</evidence>
<dbReference type="SUPFAM" id="SSF48371">
    <property type="entry name" value="ARM repeat"/>
    <property type="match status" value="1"/>
</dbReference>